<dbReference type="InterPro" id="IPR006047">
    <property type="entry name" value="GH13_cat_dom"/>
</dbReference>
<evidence type="ECO:0000256" key="2">
    <source>
        <dbReference type="SAM" id="SignalP"/>
    </source>
</evidence>
<keyword evidence="5" id="KW-1185">Reference proteome</keyword>
<dbReference type="AlphaFoldDB" id="A0A315Z7G0"/>
<dbReference type="GO" id="GO:0004553">
    <property type="term" value="F:hydrolase activity, hydrolyzing O-glycosyl compounds"/>
    <property type="evidence" value="ECO:0007669"/>
    <property type="project" value="InterPro"/>
</dbReference>
<evidence type="ECO:0000259" key="3">
    <source>
        <dbReference type="SMART" id="SM00642"/>
    </source>
</evidence>
<comment type="caution">
    <text evidence="4">The sequence shown here is derived from an EMBL/GenBank/DDBJ whole genome shotgun (WGS) entry which is preliminary data.</text>
</comment>
<dbReference type="Gene3D" id="2.60.40.10">
    <property type="entry name" value="Immunoglobulins"/>
    <property type="match status" value="2"/>
</dbReference>
<dbReference type="InterPro" id="IPR017853">
    <property type="entry name" value="GH"/>
</dbReference>
<dbReference type="Pfam" id="PF02922">
    <property type="entry name" value="CBM_48"/>
    <property type="match status" value="1"/>
</dbReference>
<dbReference type="Gene3D" id="3.20.20.80">
    <property type="entry name" value="Glycosidases"/>
    <property type="match status" value="1"/>
</dbReference>
<dbReference type="GO" id="GO:0005975">
    <property type="term" value="P:carbohydrate metabolic process"/>
    <property type="evidence" value="ECO:0007669"/>
    <property type="project" value="InterPro"/>
</dbReference>
<dbReference type="SUPFAM" id="SSF51445">
    <property type="entry name" value="(Trans)glycosidases"/>
    <property type="match status" value="1"/>
</dbReference>
<name>A0A315Z7G0_SEDFL</name>
<gene>
    <name evidence="4" type="ORF">BC781_10446</name>
</gene>
<organism evidence="4 5">
    <name type="scientific">Sediminitomix flava</name>
    <dbReference type="NCBI Taxonomy" id="379075"/>
    <lineage>
        <taxon>Bacteria</taxon>
        <taxon>Pseudomonadati</taxon>
        <taxon>Bacteroidota</taxon>
        <taxon>Cytophagia</taxon>
        <taxon>Cytophagales</taxon>
        <taxon>Flammeovirgaceae</taxon>
        <taxon>Sediminitomix</taxon>
    </lineage>
</organism>
<dbReference type="InterPro" id="IPR013783">
    <property type="entry name" value="Ig-like_fold"/>
</dbReference>
<dbReference type="SMART" id="SM00642">
    <property type="entry name" value="Aamy"/>
    <property type="match status" value="1"/>
</dbReference>
<feature type="domain" description="Glycosyl hydrolase family 13 catalytic" evidence="3">
    <location>
        <begin position="351"/>
        <end position="745"/>
    </location>
</feature>
<sequence length="893" mass="102835">MRTLSMSLAILLCTFATNVFAQSFTGPQKTQGYADFGDKITFIFDEALYGIKPQEKVTVTGEFRGWDADMDNQEWQLKKTGEAWMLTIDNADFGKIKPNTEFKFRVDDGAWIDPADGIDNVRNGNLVFMIERITKSLRAELRSDRLIWAEIQGDRVLVPSEYKIFDSKGKEIKVAGVLPNESRSTLIVPAEELDKRRVYYLEIPALGLRAECSYDGWFRELYSTKELGANIDNDTTAIRIFSPRADLVKLYLYKGRYDENAYETIEMAQDKDGVWETIIPENLHGIYYDFTVHGAVEKGNNFYESIPVHISDPYTRVSDNTFGKGRIWERTTPASPLKNGIPAMEDVISYEVHVQDFTDQLPVSDDIKGRFPAMIKSGLKNDRGEKIGFDYLVDLGINTVHLMPVQEYLHFPDEDWKASFKDDPYMIEQGISEENYQWGYRTSHAFAVESKYRTKGKEPGEERDEFRDLVQAFHDKDIAVIIDIVPNHTHEDMASKTFYHHFNVLDKQYYYRTKDYEHIGAYGNEVKTEDRPMTQRWLIEQCQYYINEFGIDGFRIDLAGQIDEQTLKALKDALGHDKIIYGEAWIASNDPNYENNPDWDWYKEDAPITFFQDDSRGAYKGPVFELKDKAKHRGWAGGKFDERDNVMLGLAAKFKDDKTPNSGITYLDIHDNFALADQFGSKDFDGRYGVDQDEYKIATTLMYTTLGPIVTHGGSEIMRSKAHAPLMEVEKETKEGYKVYMHGFRDSYNHRIANQFVWSQVGQKPQEGNTNDYANMHAYWKGMNEFRLSEYGEVFRVADAVSDDYYQFFTPESTTMLGYLVDEKVFVLLNAGQEAGTFENITLPEGKWKLIANTKEIDHKKGIRDSKDKMKLKTGQAINIDVEPTSVYIWVKQ</sequence>
<keyword evidence="2" id="KW-0732">Signal</keyword>
<feature type="chain" id="PRO_5016441433" evidence="2">
    <location>
        <begin position="22"/>
        <end position="893"/>
    </location>
</feature>
<evidence type="ECO:0000256" key="1">
    <source>
        <dbReference type="ARBA" id="ARBA00008061"/>
    </source>
</evidence>
<protein>
    <submittedName>
        <fullName evidence="4">Pullulanase/glycogen debranching enzyme</fullName>
    </submittedName>
</protein>
<evidence type="ECO:0000313" key="4">
    <source>
        <dbReference type="EMBL" id="PWJ40787.1"/>
    </source>
</evidence>
<dbReference type="Proteomes" id="UP000245535">
    <property type="component" value="Unassembled WGS sequence"/>
</dbReference>
<evidence type="ECO:0000313" key="5">
    <source>
        <dbReference type="Proteomes" id="UP000245535"/>
    </source>
</evidence>
<dbReference type="InterPro" id="IPR014756">
    <property type="entry name" value="Ig_E-set"/>
</dbReference>
<proteinExistence type="inferred from homology"/>
<accession>A0A315Z7G0</accession>
<reference evidence="4 5" key="1">
    <citation type="submission" date="2018-03" db="EMBL/GenBank/DDBJ databases">
        <title>Genomic Encyclopedia of Archaeal and Bacterial Type Strains, Phase II (KMG-II): from individual species to whole genera.</title>
        <authorList>
            <person name="Goeker M."/>
        </authorList>
    </citation>
    <scope>NUCLEOTIDE SEQUENCE [LARGE SCALE GENOMIC DNA]</scope>
    <source>
        <strain evidence="4 5">DSM 28229</strain>
    </source>
</reference>
<dbReference type="CDD" id="cd02860">
    <property type="entry name" value="E_set_Pullulanase"/>
    <property type="match status" value="1"/>
</dbReference>
<comment type="similarity">
    <text evidence="1">Belongs to the glycosyl hydrolase 13 family.</text>
</comment>
<dbReference type="SUPFAM" id="SSF81296">
    <property type="entry name" value="E set domains"/>
    <property type="match status" value="1"/>
</dbReference>
<dbReference type="EMBL" id="QGDO01000004">
    <property type="protein sequence ID" value="PWJ40787.1"/>
    <property type="molecule type" value="Genomic_DNA"/>
</dbReference>
<dbReference type="InterPro" id="IPR004193">
    <property type="entry name" value="Glyco_hydro_13_N"/>
</dbReference>
<dbReference type="PANTHER" id="PTHR43002">
    <property type="entry name" value="GLYCOGEN DEBRANCHING ENZYME"/>
    <property type="match status" value="1"/>
</dbReference>
<feature type="signal peptide" evidence="2">
    <location>
        <begin position="1"/>
        <end position="21"/>
    </location>
</feature>